<sequence length="71" mass="7441">MAGDLAHQAQVVGEAHLLADRVDHPADLPLGRLDEPGRQVAHVELLGHQVGESGTSTEPSSVAGWAKRNGQ</sequence>
<name>A0ABM8HAH1_9MICO</name>
<evidence type="ECO:0000256" key="1">
    <source>
        <dbReference type="SAM" id="MobiDB-lite"/>
    </source>
</evidence>
<dbReference type="Proteomes" id="UP001321421">
    <property type="component" value="Chromosome"/>
</dbReference>
<accession>A0ABM8HAH1</accession>
<evidence type="ECO:0000313" key="3">
    <source>
        <dbReference type="Proteomes" id="UP001321421"/>
    </source>
</evidence>
<reference evidence="3" key="1">
    <citation type="journal article" date="2019" name="Int. J. Syst. Evol. Microbiol.">
        <title>The Global Catalogue of Microorganisms (GCM) 10K type strain sequencing project: providing services to taxonomists for standard genome sequencing and annotation.</title>
        <authorList>
            <consortium name="The Broad Institute Genomics Platform"/>
            <consortium name="The Broad Institute Genome Sequencing Center for Infectious Disease"/>
            <person name="Wu L."/>
            <person name="Ma J."/>
        </authorList>
    </citation>
    <scope>NUCLEOTIDE SEQUENCE [LARGE SCALE GENOMIC DNA]</scope>
    <source>
        <strain evidence="3">NBRC 110608</strain>
    </source>
</reference>
<organism evidence="2 3">
    <name type="scientific">Barrientosiimonas endolithica</name>
    <dbReference type="NCBI Taxonomy" id="1535208"/>
    <lineage>
        <taxon>Bacteria</taxon>
        <taxon>Bacillati</taxon>
        <taxon>Actinomycetota</taxon>
        <taxon>Actinomycetes</taxon>
        <taxon>Micrococcales</taxon>
        <taxon>Dermacoccaceae</taxon>
        <taxon>Barrientosiimonas</taxon>
    </lineage>
</organism>
<feature type="region of interest" description="Disordered" evidence="1">
    <location>
        <begin position="49"/>
        <end position="71"/>
    </location>
</feature>
<proteinExistence type="predicted"/>
<evidence type="ECO:0000313" key="2">
    <source>
        <dbReference type="EMBL" id="BDZ57933.1"/>
    </source>
</evidence>
<keyword evidence="3" id="KW-1185">Reference proteome</keyword>
<gene>
    <name evidence="2" type="ORF">GCM10025872_15900</name>
</gene>
<protein>
    <submittedName>
        <fullName evidence="2">Uncharacterized protein</fullName>
    </submittedName>
</protein>
<dbReference type="EMBL" id="AP027735">
    <property type="protein sequence ID" value="BDZ57933.1"/>
    <property type="molecule type" value="Genomic_DNA"/>
</dbReference>